<dbReference type="GO" id="GO:0003723">
    <property type="term" value="F:RNA binding"/>
    <property type="evidence" value="ECO:0007669"/>
    <property type="project" value="TreeGrafter"/>
</dbReference>
<dbReference type="PANTHER" id="PTHR21686:SF12">
    <property type="entry name" value="DEOXYNUCLEOTIDYLTRANSFERASE TERMINAL-INTERACTING PROTEIN 2"/>
    <property type="match status" value="1"/>
</dbReference>
<reference evidence="5 6" key="1">
    <citation type="journal article" date="2018" name="Sci. Data">
        <title>The draft genome sequence of cork oak.</title>
        <authorList>
            <person name="Ramos A.M."/>
            <person name="Usie A."/>
            <person name="Barbosa P."/>
            <person name="Barros P.M."/>
            <person name="Capote T."/>
            <person name="Chaves I."/>
            <person name="Simoes F."/>
            <person name="Abreu I."/>
            <person name="Carrasquinho I."/>
            <person name="Faro C."/>
            <person name="Guimaraes J.B."/>
            <person name="Mendonca D."/>
            <person name="Nobrega F."/>
            <person name="Rodrigues L."/>
            <person name="Saibo N.J.M."/>
            <person name="Varela M.C."/>
            <person name="Egas C."/>
            <person name="Matos J."/>
            <person name="Miguel C.M."/>
            <person name="Oliveira M.M."/>
            <person name="Ricardo C.P."/>
            <person name="Goncalves S."/>
        </authorList>
    </citation>
    <scope>NUCLEOTIDE SEQUENCE [LARGE SCALE GENOMIC DNA]</scope>
    <source>
        <strain evidence="6">cv. HL8</strain>
    </source>
</reference>
<accession>A0AAW0LVC5</accession>
<keyword evidence="6" id="KW-1185">Reference proteome</keyword>
<dbReference type="Proteomes" id="UP000237347">
    <property type="component" value="Unassembled WGS sequence"/>
</dbReference>
<sequence>MIGTVVESASDFFTGRLKNKERKGTIAAELLSDRTLADYRKRKVREIEEKNQPGGNEKWKIKGRQSLKRAKQRRH</sequence>
<keyword evidence="2" id="KW-0539">Nucleus</keyword>
<dbReference type="GO" id="GO:0005730">
    <property type="term" value="C:nucleolus"/>
    <property type="evidence" value="ECO:0007669"/>
    <property type="project" value="UniProtKB-SubCell"/>
</dbReference>
<dbReference type="InterPro" id="IPR014810">
    <property type="entry name" value="Fcf2_C"/>
</dbReference>
<protein>
    <submittedName>
        <fullName evidence="5">Rrna-processing protein fcf2</fullName>
    </submittedName>
</protein>
<feature type="domain" description="Fcf2 pre-rRNA processing C-terminal" evidence="4">
    <location>
        <begin position="2"/>
        <end position="43"/>
    </location>
</feature>
<feature type="compositionally biased region" description="Basic residues" evidence="3">
    <location>
        <begin position="61"/>
        <end position="75"/>
    </location>
</feature>
<evidence type="ECO:0000256" key="1">
    <source>
        <dbReference type="ARBA" id="ARBA00004604"/>
    </source>
</evidence>
<evidence type="ECO:0000256" key="3">
    <source>
        <dbReference type="SAM" id="MobiDB-lite"/>
    </source>
</evidence>
<evidence type="ECO:0000313" key="6">
    <source>
        <dbReference type="Proteomes" id="UP000237347"/>
    </source>
</evidence>
<comment type="subcellular location">
    <subcellularLocation>
        <location evidence="1">Nucleus</location>
        <location evidence="1">Nucleolus</location>
    </subcellularLocation>
</comment>
<dbReference type="Pfam" id="PF08698">
    <property type="entry name" value="Fcf2"/>
    <property type="match status" value="1"/>
</dbReference>
<dbReference type="EMBL" id="PKMF04000046">
    <property type="protein sequence ID" value="KAK7855410.1"/>
    <property type="molecule type" value="Genomic_DNA"/>
</dbReference>
<feature type="region of interest" description="Disordered" evidence="3">
    <location>
        <begin position="47"/>
        <end position="75"/>
    </location>
</feature>
<dbReference type="GO" id="GO:0006396">
    <property type="term" value="P:RNA processing"/>
    <property type="evidence" value="ECO:0007669"/>
    <property type="project" value="TreeGrafter"/>
</dbReference>
<dbReference type="AlphaFoldDB" id="A0AAW0LVC5"/>
<evidence type="ECO:0000313" key="5">
    <source>
        <dbReference type="EMBL" id="KAK7855410.1"/>
    </source>
</evidence>
<name>A0AAW0LVC5_QUESU</name>
<comment type="caution">
    <text evidence="5">The sequence shown here is derived from an EMBL/GenBank/DDBJ whole genome shotgun (WGS) entry which is preliminary data.</text>
</comment>
<dbReference type="PANTHER" id="PTHR21686">
    <property type="entry name" value="DEOXYNUCLEOTIDYLTRANSFERASE TERMINAL-INTERACTING PROTEIN 2"/>
    <property type="match status" value="1"/>
</dbReference>
<proteinExistence type="predicted"/>
<evidence type="ECO:0000256" key="2">
    <source>
        <dbReference type="ARBA" id="ARBA00023242"/>
    </source>
</evidence>
<organism evidence="5 6">
    <name type="scientific">Quercus suber</name>
    <name type="common">Cork oak</name>
    <dbReference type="NCBI Taxonomy" id="58331"/>
    <lineage>
        <taxon>Eukaryota</taxon>
        <taxon>Viridiplantae</taxon>
        <taxon>Streptophyta</taxon>
        <taxon>Embryophyta</taxon>
        <taxon>Tracheophyta</taxon>
        <taxon>Spermatophyta</taxon>
        <taxon>Magnoliopsida</taxon>
        <taxon>eudicotyledons</taxon>
        <taxon>Gunneridae</taxon>
        <taxon>Pentapetalae</taxon>
        <taxon>rosids</taxon>
        <taxon>fabids</taxon>
        <taxon>Fagales</taxon>
        <taxon>Fagaceae</taxon>
        <taxon>Quercus</taxon>
    </lineage>
</organism>
<dbReference type="InterPro" id="IPR039883">
    <property type="entry name" value="Fcf2/DNTTIP2"/>
</dbReference>
<evidence type="ECO:0000259" key="4">
    <source>
        <dbReference type="Pfam" id="PF08698"/>
    </source>
</evidence>
<gene>
    <name evidence="5" type="primary">FCF2</name>
    <name evidence="5" type="ORF">CFP56_028287</name>
</gene>